<accession>A0A402BJR8</accession>
<dbReference type="RefSeq" id="WP_126631548.1">
    <property type="nucleotide sequence ID" value="NZ_BIFT01000002.1"/>
</dbReference>
<dbReference type="InterPro" id="IPR050490">
    <property type="entry name" value="Bact_solute-bd_prot1"/>
</dbReference>
<sequence length="464" mass="51152">MSKQFEPFTQPGISTLQDIFSRRSFLKSAAAIGALAASGGLLAACNSPANSSAPAAAGNATANEGTITIWDRSGDLYQVFDATIASFNKKYPKITVKHVSVDVDAKLPTTLNTGVNVPDGAFYEDNNLPNLASHYYDISDWIKPYVHDIVPFKLRVNTYQNHIVGIPWDLDPGLLYYREDMLQQAGVNPASIATYDDLIAAAHKVQNKFGPTCKPIHLEQDPGLTQLWVEMFANQQGTSMVDANGNLQLDSPAYLNIMNFFKRIRDEKLGTRAQYYAPGDIAAIESNQVAFYPWAVWAVYGPDLLFKKTKGKWRAMPLPAWNAGGARGAVMGGSSFIIPKKAKNPHLAWLFYEHLVFSKEGYTAVYGPNKIYAGGINTSIPSYLPALQTQLYKNSEGLGGQNLWETVTGTVKDIPGNYYIAPWYNQAVPYFGTNVQRLLDGQMTPEQVLKKSSDDIKTKLIARQ</sequence>
<dbReference type="Proteomes" id="UP000287171">
    <property type="component" value="Unassembled WGS sequence"/>
</dbReference>
<keyword evidence="6" id="KW-0762">Sugar transport</keyword>
<proteinExistence type="inferred from homology"/>
<keyword evidence="4 5" id="KW-0732">Signal</keyword>
<dbReference type="AlphaFoldDB" id="A0A402BJR8"/>
<dbReference type="PANTHER" id="PTHR43649:SF31">
    <property type="entry name" value="SN-GLYCEROL-3-PHOSPHATE-BINDING PERIPLASMIC PROTEIN UGPB"/>
    <property type="match status" value="1"/>
</dbReference>
<dbReference type="InterPro" id="IPR006059">
    <property type="entry name" value="SBP"/>
</dbReference>
<dbReference type="InterPro" id="IPR019546">
    <property type="entry name" value="TAT_signal_bac_arc"/>
</dbReference>
<comment type="caution">
    <text evidence="6">The sequence shown here is derived from an EMBL/GenBank/DDBJ whole genome shotgun (WGS) entry which is preliminary data.</text>
</comment>
<feature type="signal peptide" evidence="5">
    <location>
        <begin position="1"/>
        <end position="43"/>
    </location>
</feature>
<comment type="subcellular location">
    <subcellularLocation>
        <location evidence="1">Cell envelope</location>
    </subcellularLocation>
</comment>
<dbReference type="PROSITE" id="PS51318">
    <property type="entry name" value="TAT"/>
    <property type="match status" value="1"/>
</dbReference>
<evidence type="ECO:0000256" key="5">
    <source>
        <dbReference type="SAM" id="SignalP"/>
    </source>
</evidence>
<organism evidence="6 7">
    <name type="scientific">Dictyobacter alpinus</name>
    <dbReference type="NCBI Taxonomy" id="2014873"/>
    <lineage>
        <taxon>Bacteria</taxon>
        <taxon>Bacillati</taxon>
        <taxon>Chloroflexota</taxon>
        <taxon>Ktedonobacteria</taxon>
        <taxon>Ktedonobacterales</taxon>
        <taxon>Dictyobacteraceae</taxon>
        <taxon>Dictyobacter</taxon>
    </lineage>
</organism>
<comment type="similarity">
    <text evidence="2">Belongs to the bacterial solute-binding protein 1 family.</text>
</comment>
<feature type="chain" id="PRO_5019528159" evidence="5">
    <location>
        <begin position="44"/>
        <end position="464"/>
    </location>
</feature>
<dbReference type="SUPFAM" id="SSF53850">
    <property type="entry name" value="Periplasmic binding protein-like II"/>
    <property type="match status" value="1"/>
</dbReference>
<dbReference type="OrthoDB" id="9764112at2"/>
<keyword evidence="3" id="KW-0813">Transport</keyword>
<gene>
    <name evidence="6" type="ORF">KDA_70850</name>
</gene>
<keyword evidence="7" id="KW-1185">Reference proteome</keyword>
<dbReference type="Gene3D" id="3.40.190.10">
    <property type="entry name" value="Periplasmic binding protein-like II"/>
    <property type="match status" value="1"/>
</dbReference>
<evidence type="ECO:0000313" key="6">
    <source>
        <dbReference type="EMBL" id="GCE31601.1"/>
    </source>
</evidence>
<dbReference type="NCBIfam" id="TIGR01409">
    <property type="entry name" value="TAT_signal_seq"/>
    <property type="match status" value="1"/>
</dbReference>
<dbReference type="EMBL" id="BIFT01000002">
    <property type="protein sequence ID" value="GCE31601.1"/>
    <property type="molecule type" value="Genomic_DNA"/>
</dbReference>
<evidence type="ECO:0000256" key="3">
    <source>
        <dbReference type="ARBA" id="ARBA00022448"/>
    </source>
</evidence>
<dbReference type="Pfam" id="PF01547">
    <property type="entry name" value="SBP_bac_1"/>
    <property type="match status" value="1"/>
</dbReference>
<reference evidence="7" key="1">
    <citation type="submission" date="2018-12" db="EMBL/GenBank/DDBJ databases">
        <title>Tengunoibacter tsumagoiensis gen. nov., sp. nov., Dictyobacter kobayashii sp. nov., D. alpinus sp. nov., and D. joshuensis sp. nov. and description of Dictyobacteraceae fam. nov. within the order Ktedonobacterales isolated from Tengu-no-mugimeshi.</title>
        <authorList>
            <person name="Wang C.M."/>
            <person name="Zheng Y."/>
            <person name="Sakai Y."/>
            <person name="Toyoda A."/>
            <person name="Minakuchi Y."/>
            <person name="Abe K."/>
            <person name="Yokota A."/>
            <person name="Yabe S."/>
        </authorList>
    </citation>
    <scope>NUCLEOTIDE SEQUENCE [LARGE SCALE GENOMIC DNA]</scope>
    <source>
        <strain evidence="7">Uno16</strain>
    </source>
</reference>
<evidence type="ECO:0000256" key="4">
    <source>
        <dbReference type="ARBA" id="ARBA00022729"/>
    </source>
</evidence>
<dbReference type="InterPro" id="IPR006311">
    <property type="entry name" value="TAT_signal"/>
</dbReference>
<dbReference type="GO" id="GO:0030313">
    <property type="term" value="C:cell envelope"/>
    <property type="evidence" value="ECO:0007669"/>
    <property type="project" value="UniProtKB-SubCell"/>
</dbReference>
<protein>
    <submittedName>
        <fullName evidence="6">Sugar transporter</fullName>
    </submittedName>
</protein>
<dbReference type="PANTHER" id="PTHR43649">
    <property type="entry name" value="ARABINOSE-BINDING PROTEIN-RELATED"/>
    <property type="match status" value="1"/>
</dbReference>
<evidence type="ECO:0000313" key="7">
    <source>
        <dbReference type="Proteomes" id="UP000287171"/>
    </source>
</evidence>
<evidence type="ECO:0000256" key="2">
    <source>
        <dbReference type="ARBA" id="ARBA00008520"/>
    </source>
</evidence>
<name>A0A402BJR8_9CHLR</name>
<evidence type="ECO:0000256" key="1">
    <source>
        <dbReference type="ARBA" id="ARBA00004196"/>
    </source>
</evidence>